<accession>A0A6A6NXU0</accession>
<dbReference type="EMBL" id="MU001683">
    <property type="protein sequence ID" value="KAF2456576.1"/>
    <property type="molecule type" value="Genomic_DNA"/>
</dbReference>
<dbReference type="CDD" id="cd00519">
    <property type="entry name" value="Lipase_3"/>
    <property type="match status" value="1"/>
</dbReference>
<gene>
    <name evidence="3" type="ORF">BDY21DRAFT_287657</name>
</gene>
<dbReference type="SUPFAM" id="SSF53474">
    <property type="entry name" value="alpha/beta-Hydrolases"/>
    <property type="match status" value="1"/>
</dbReference>
<dbReference type="InterPro" id="IPR029058">
    <property type="entry name" value="AB_hydrolase_fold"/>
</dbReference>
<evidence type="ECO:0000313" key="3">
    <source>
        <dbReference type="EMBL" id="KAF2456576.1"/>
    </source>
</evidence>
<dbReference type="Proteomes" id="UP000799766">
    <property type="component" value="Unassembled WGS sequence"/>
</dbReference>
<dbReference type="Gene3D" id="3.40.50.1820">
    <property type="entry name" value="alpha/beta hydrolase"/>
    <property type="match status" value="1"/>
</dbReference>
<dbReference type="PANTHER" id="PTHR46023:SF6">
    <property type="entry name" value="LIPASE CLASS 3 FAMILY PROTEIN"/>
    <property type="match status" value="1"/>
</dbReference>
<feature type="compositionally biased region" description="Gly residues" evidence="1">
    <location>
        <begin position="394"/>
        <end position="406"/>
    </location>
</feature>
<keyword evidence="4" id="KW-1185">Reference proteome</keyword>
<dbReference type="GO" id="GO:0016787">
    <property type="term" value="F:hydrolase activity"/>
    <property type="evidence" value="ECO:0007669"/>
    <property type="project" value="UniProtKB-KW"/>
</dbReference>
<dbReference type="AlphaFoldDB" id="A0A6A6NXU0"/>
<keyword evidence="3" id="KW-0378">Hydrolase</keyword>
<dbReference type="InterPro" id="IPR002921">
    <property type="entry name" value="Fungal_lipase-type"/>
</dbReference>
<dbReference type="GO" id="GO:0006629">
    <property type="term" value="P:lipid metabolic process"/>
    <property type="evidence" value="ECO:0007669"/>
    <property type="project" value="InterPro"/>
</dbReference>
<dbReference type="OrthoDB" id="438440at2759"/>
<feature type="domain" description="Fungal lipase-type" evidence="2">
    <location>
        <begin position="169"/>
        <end position="297"/>
    </location>
</feature>
<evidence type="ECO:0000259" key="2">
    <source>
        <dbReference type="Pfam" id="PF01764"/>
    </source>
</evidence>
<reference evidence="3" key="1">
    <citation type="journal article" date="2020" name="Stud. Mycol.">
        <title>101 Dothideomycetes genomes: a test case for predicting lifestyles and emergence of pathogens.</title>
        <authorList>
            <person name="Haridas S."/>
            <person name="Albert R."/>
            <person name="Binder M."/>
            <person name="Bloem J."/>
            <person name="Labutti K."/>
            <person name="Salamov A."/>
            <person name="Andreopoulos B."/>
            <person name="Baker S."/>
            <person name="Barry K."/>
            <person name="Bills G."/>
            <person name="Bluhm B."/>
            <person name="Cannon C."/>
            <person name="Castanera R."/>
            <person name="Culley D."/>
            <person name="Daum C."/>
            <person name="Ezra D."/>
            <person name="Gonzalez J."/>
            <person name="Henrissat B."/>
            <person name="Kuo A."/>
            <person name="Liang C."/>
            <person name="Lipzen A."/>
            <person name="Lutzoni F."/>
            <person name="Magnuson J."/>
            <person name="Mondo S."/>
            <person name="Nolan M."/>
            <person name="Ohm R."/>
            <person name="Pangilinan J."/>
            <person name="Park H.-J."/>
            <person name="Ramirez L."/>
            <person name="Alfaro M."/>
            <person name="Sun H."/>
            <person name="Tritt A."/>
            <person name="Yoshinaga Y."/>
            <person name="Zwiers L.-H."/>
            <person name="Turgeon B."/>
            <person name="Goodwin S."/>
            <person name="Spatafora J."/>
            <person name="Crous P."/>
            <person name="Grigoriev I."/>
        </authorList>
    </citation>
    <scope>NUCLEOTIDE SEQUENCE</scope>
    <source>
        <strain evidence="3">ATCC 16933</strain>
    </source>
</reference>
<dbReference type="PANTHER" id="PTHR46023">
    <property type="entry name" value="LIPASE CLASS 3 PROTEIN-LIKE"/>
    <property type="match status" value="1"/>
</dbReference>
<proteinExistence type="predicted"/>
<name>A0A6A6NXU0_9PEZI</name>
<evidence type="ECO:0000313" key="4">
    <source>
        <dbReference type="Proteomes" id="UP000799766"/>
    </source>
</evidence>
<feature type="compositionally biased region" description="Basic residues" evidence="1">
    <location>
        <begin position="364"/>
        <end position="379"/>
    </location>
</feature>
<feature type="region of interest" description="Disordered" evidence="1">
    <location>
        <begin position="352"/>
        <end position="414"/>
    </location>
</feature>
<organism evidence="3 4">
    <name type="scientific">Lineolata rhizophorae</name>
    <dbReference type="NCBI Taxonomy" id="578093"/>
    <lineage>
        <taxon>Eukaryota</taxon>
        <taxon>Fungi</taxon>
        <taxon>Dikarya</taxon>
        <taxon>Ascomycota</taxon>
        <taxon>Pezizomycotina</taxon>
        <taxon>Dothideomycetes</taxon>
        <taxon>Dothideomycetes incertae sedis</taxon>
        <taxon>Lineolatales</taxon>
        <taxon>Lineolataceae</taxon>
        <taxon>Lineolata</taxon>
    </lineage>
</organism>
<sequence>MNLAAASFNDINDAVQSATTGYIAQGAALCDLIQNKLNDVIIAMDGDRFSGDEKDLVVFNPANIDGQLPSNAETSRSNLEPQNRVQAYSTNYFAKVWLYRNSRLPPHLPPLKIYMPTWPLLCLAAQYSERVYTRPEGDERDTHVAADWRLGTKAMVLKSVPVDDMNTIVLAIRGSQGILDWTVNFRPAPASPAGFLDDPGNLCHSGFLHVARAMLAPVAARLEALLATHPHLTRRGARAPALLLTGHSAGGAVAQLLFAHLFAAADGPHGVSSPLRRLRHRFKRVHCVTFGAPPVSLLPLRPPGAGAGPDAVAAYDARGDKNLFFALVNEGDPVVRADPAVVRSLLRLYSSPAPAAQPGQGHGKASRLKPAKQLRRRDHQKAASWPAGQDQGQHGRGAGAGGGSGGIPPEWPVPESALSLGGRVVLLRGRVNRRGGSGGGGGKAEDVSINQVSDEMLRGVVFGDPMCHMMRLYAERVRRLAVQAVTAGEG</sequence>
<evidence type="ECO:0000256" key="1">
    <source>
        <dbReference type="SAM" id="MobiDB-lite"/>
    </source>
</evidence>
<protein>
    <submittedName>
        <fullName evidence="3">Alpha/Beta hydrolase protein</fullName>
    </submittedName>
</protein>
<dbReference type="Pfam" id="PF01764">
    <property type="entry name" value="Lipase_3"/>
    <property type="match status" value="1"/>
</dbReference>